<proteinExistence type="predicted"/>
<reference evidence="4 5" key="1">
    <citation type="submission" date="2019-12" db="EMBL/GenBank/DDBJ databases">
        <title>Genomic-based taxomic classification of the family Erythrobacteraceae.</title>
        <authorList>
            <person name="Xu L."/>
        </authorList>
    </citation>
    <scope>NUCLEOTIDE SEQUENCE [LARGE SCALE GENOMIC DNA]</scope>
    <source>
        <strain evidence="4 5">SW-109</strain>
    </source>
</reference>
<comment type="caution">
    <text evidence="4">The sequence shown here is derived from an EMBL/GenBank/DDBJ whole genome shotgun (WGS) entry which is preliminary data.</text>
</comment>
<dbReference type="OrthoDB" id="7391494at2"/>
<dbReference type="RefSeq" id="WP_160729269.1">
    <property type="nucleotide sequence ID" value="NZ_WTYP01000001.1"/>
</dbReference>
<keyword evidence="3" id="KW-1133">Transmembrane helix</keyword>
<keyword evidence="3" id="KW-0812">Transmembrane</keyword>
<name>A0A6I4UWQ3_9SPHN</name>
<dbReference type="AlphaFoldDB" id="A0A6I4UWQ3"/>
<evidence type="ECO:0000256" key="3">
    <source>
        <dbReference type="SAM" id="Phobius"/>
    </source>
</evidence>
<feature type="coiled-coil region" evidence="1">
    <location>
        <begin position="63"/>
        <end position="90"/>
    </location>
</feature>
<accession>A0A6I4UWQ3</accession>
<feature type="transmembrane region" description="Helical" evidence="3">
    <location>
        <begin position="12"/>
        <end position="30"/>
    </location>
</feature>
<organism evidence="4 5">
    <name type="scientific">Pontixanthobacter luteolus</name>
    <dbReference type="NCBI Taxonomy" id="295089"/>
    <lineage>
        <taxon>Bacteria</taxon>
        <taxon>Pseudomonadati</taxon>
        <taxon>Pseudomonadota</taxon>
        <taxon>Alphaproteobacteria</taxon>
        <taxon>Sphingomonadales</taxon>
        <taxon>Erythrobacteraceae</taxon>
        <taxon>Pontixanthobacter</taxon>
    </lineage>
</organism>
<evidence type="ECO:0000313" key="5">
    <source>
        <dbReference type="Proteomes" id="UP000471435"/>
    </source>
</evidence>
<keyword evidence="5" id="KW-1185">Reference proteome</keyword>
<evidence type="ECO:0000313" key="4">
    <source>
        <dbReference type="EMBL" id="MXP45983.1"/>
    </source>
</evidence>
<evidence type="ECO:0000256" key="2">
    <source>
        <dbReference type="SAM" id="MobiDB-lite"/>
    </source>
</evidence>
<keyword evidence="3" id="KW-0472">Membrane</keyword>
<dbReference type="EMBL" id="WTYP01000001">
    <property type="protein sequence ID" value="MXP45983.1"/>
    <property type="molecule type" value="Genomic_DNA"/>
</dbReference>
<gene>
    <name evidence="4" type="ORF">GRI43_01070</name>
</gene>
<keyword evidence="1" id="KW-0175">Coiled coil</keyword>
<evidence type="ECO:0000256" key="1">
    <source>
        <dbReference type="SAM" id="Coils"/>
    </source>
</evidence>
<protein>
    <submittedName>
        <fullName evidence="4">Uncharacterized protein</fullName>
    </submittedName>
</protein>
<feature type="region of interest" description="Disordered" evidence="2">
    <location>
        <begin position="102"/>
        <end position="126"/>
    </location>
</feature>
<dbReference type="Proteomes" id="UP000471435">
    <property type="component" value="Unassembled WGS sequence"/>
</dbReference>
<sequence length="126" mass="13469">MLAEATVVPHLPWIIGAALAIGAAGVAGWIHTTKLKIKHGYPLEGMWGQSLKPSTDGQTAQRVTLLTQENAEMRAELSAVKDRLANVERIVTDSGFSVSNEIERLRDQSSSGAGVPLSDRKAEVHG</sequence>